<feature type="transmembrane region" description="Helical" evidence="1">
    <location>
        <begin position="60"/>
        <end position="79"/>
    </location>
</feature>
<organism evidence="2 3">
    <name type="scientific">Massilia atriviolacea</name>
    <dbReference type="NCBI Taxonomy" id="2495579"/>
    <lineage>
        <taxon>Bacteria</taxon>
        <taxon>Pseudomonadati</taxon>
        <taxon>Pseudomonadota</taxon>
        <taxon>Betaproteobacteria</taxon>
        <taxon>Burkholderiales</taxon>
        <taxon>Oxalobacteraceae</taxon>
        <taxon>Telluria group</taxon>
        <taxon>Massilia</taxon>
    </lineage>
</organism>
<comment type="caution">
    <text evidence="2">The sequence shown here is derived from an EMBL/GenBank/DDBJ whole genome shotgun (WGS) entry which is preliminary data.</text>
</comment>
<keyword evidence="1" id="KW-1133">Transmembrane helix</keyword>
<protein>
    <submittedName>
        <fullName evidence="2">DUF1294 domain-containing protein</fullName>
    </submittedName>
</protein>
<feature type="transmembrane region" description="Helical" evidence="1">
    <location>
        <begin position="29"/>
        <end position="48"/>
    </location>
</feature>
<keyword evidence="1" id="KW-0472">Membrane</keyword>
<dbReference type="EMBL" id="RXLQ01000018">
    <property type="protein sequence ID" value="RSZ56169.1"/>
    <property type="molecule type" value="Genomic_DNA"/>
</dbReference>
<dbReference type="OrthoDB" id="72963at2"/>
<gene>
    <name evidence="2" type="ORF">EJB06_25860</name>
</gene>
<evidence type="ECO:0000313" key="2">
    <source>
        <dbReference type="EMBL" id="RSZ56169.1"/>
    </source>
</evidence>
<dbReference type="InterPro" id="IPR010718">
    <property type="entry name" value="DUF1294"/>
</dbReference>
<keyword evidence="3" id="KW-1185">Reference proteome</keyword>
<evidence type="ECO:0000313" key="3">
    <source>
        <dbReference type="Proteomes" id="UP000278085"/>
    </source>
</evidence>
<sequence length="120" mass="13158">MPYLSILLFAAVFAGAVLAWEAPLWVGTLYALASLVCFAVYARDKAAARAGRRRTPERTLLLLGLLCGWPGALLAQQWLRHKSSKMPFLVASWGTVVGNIGFFLYLASPVSFLRMAEGIR</sequence>
<dbReference type="Pfam" id="PF06961">
    <property type="entry name" value="DUF1294"/>
    <property type="match status" value="1"/>
</dbReference>
<dbReference type="AlphaFoldDB" id="A0A430HF83"/>
<name>A0A430HF83_9BURK</name>
<evidence type="ECO:0000256" key="1">
    <source>
        <dbReference type="SAM" id="Phobius"/>
    </source>
</evidence>
<feature type="transmembrane region" description="Helical" evidence="1">
    <location>
        <begin position="91"/>
        <end position="113"/>
    </location>
</feature>
<keyword evidence="1" id="KW-0812">Transmembrane</keyword>
<reference evidence="2 3" key="1">
    <citation type="submission" date="2018-12" db="EMBL/GenBank/DDBJ databases">
        <authorList>
            <person name="Yang E."/>
        </authorList>
    </citation>
    <scope>NUCLEOTIDE SEQUENCE [LARGE SCALE GENOMIC DNA]</scope>
    <source>
        <strain evidence="2 3">SOD</strain>
    </source>
</reference>
<dbReference type="Proteomes" id="UP000278085">
    <property type="component" value="Unassembled WGS sequence"/>
</dbReference>
<proteinExistence type="predicted"/>
<accession>A0A430HF83</accession>